<name>A0A9Q3M6I7_9HYPH</name>
<dbReference type="GO" id="GO:0005524">
    <property type="term" value="F:ATP binding"/>
    <property type="evidence" value="ECO:0007669"/>
    <property type="project" value="UniProtKB-KW"/>
</dbReference>
<dbReference type="RefSeq" id="WP_221133296.1">
    <property type="nucleotide sequence ID" value="NZ_JABDYC010000001.1"/>
</dbReference>
<feature type="domain" description="AAA+ ATPase" evidence="3">
    <location>
        <begin position="245"/>
        <end position="387"/>
    </location>
</feature>
<dbReference type="PANTHER" id="PTHR23076">
    <property type="entry name" value="METALLOPROTEASE M41 FTSH"/>
    <property type="match status" value="1"/>
</dbReference>
<dbReference type="Gene3D" id="1.10.8.60">
    <property type="match status" value="1"/>
</dbReference>
<protein>
    <submittedName>
        <fullName evidence="4">AAA family ATPase</fullName>
    </submittedName>
</protein>
<organism evidence="4 5">
    <name type="scientific">Rhizobium lentis</name>
    <dbReference type="NCBI Taxonomy" id="1138194"/>
    <lineage>
        <taxon>Bacteria</taxon>
        <taxon>Pseudomonadati</taxon>
        <taxon>Pseudomonadota</taxon>
        <taxon>Alphaproteobacteria</taxon>
        <taxon>Hyphomicrobiales</taxon>
        <taxon>Rhizobiaceae</taxon>
        <taxon>Rhizobium/Agrobacterium group</taxon>
        <taxon>Rhizobium</taxon>
    </lineage>
</organism>
<keyword evidence="1" id="KW-0067">ATP-binding</keyword>
<dbReference type="InterPro" id="IPR000642">
    <property type="entry name" value="Peptidase_M41"/>
</dbReference>
<dbReference type="InterPro" id="IPR027417">
    <property type="entry name" value="P-loop_NTPase"/>
</dbReference>
<dbReference type="SUPFAM" id="SSF52540">
    <property type="entry name" value="P-loop containing nucleoside triphosphate hydrolases"/>
    <property type="match status" value="1"/>
</dbReference>
<feature type="region of interest" description="Disordered" evidence="2">
    <location>
        <begin position="651"/>
        <end position="670"/>
    </location>
</feature>
<dbReference type="InterPro" id="IPR003960">
    <property type="entry name" value="ATPase_AAA_CS"/>
</dbReference>
<keyword evidence="1" id="KW-0547">Nucleotide-binding</keyword>
<dbReference type="EMBL" id="JABDYC010000001">
    <property type="protein sequence ID" value="MBX5021147.1"/>
    <property type="molecule type" value="Genomic_DNA"/>
</dbReference>
<sequence length="670" mass="73438">MSDETKSIDRWIAEFHLHRALRPYRTSRAFVLVVVIPGDDGAGHWQQAAYDILKAMATESECEDEYDFSRRNDYRADTFEITPRKVNEKVIPNKDDPWTTVNFANFRSVFICRRGDKEAVLASRTSAIADAVIDVADLDMALVQRAIMEVTGTEVTIDEAGEIMSLPAEVRLVLRKTGRGVKNVLQRMRGFKQPQAEAAPVLPQKTDDGPRLEDLHGYGAAKAWGLELQRDLEDYDASVIGWDDVDSGLLLSGPPGCGKTTFARALANSLGAHLVVGSYSTWLGTRDGHQGSLLRAMRDAFKEARENAPAVILIDEIDNFAQRGSLGKASYDDWNRGVVNGLLECLDGAIDRPGVIVIGATNHPGNIDAALLRPGRLDRHITIDLPDAAARSAILQYHLQAAVDVSSVVARAEGFSGADLERVARDARRMARRKQVQVAVEHVVASMPEMRHLSREQRLETAIHELGHAVVGIALGHRDLKNIVVHKQVFANVAAQAAGYAEFSGKFGERKSKGWWQNEIAIYLGSVAAETLLIGDHCDGAAHDLQQATDAALHMLAVAGFGAGLMSDGYGADMSLRRHRLEPEVNEIMHEQLLRASQLVERYRDVIERLAEELADKGEISGEVVTAAVRDHGKPLQLALAQSAGITRTQTLRSDKGDFTKDSPQPSAQR</sequence>
<dbReference type="PANTHER" id="PTHR23076:SF97">
    <property type="entry name" value="ATP-DEPENDENT ZINC METALLOPROTEASE YME1L1"/>
    <property type="match status" value="1"/>
</dbReference>
<dbReference type="SUPFAM" id="SSF140990">
    <property type="entry name" value="FtsH protease domain-like"/>
    <property type="match status" value="1"/>
</dbReference>
<dbReference type="InterPro" id="IPR037219">
    <property type="entry name" value="Peptidase_M41-like"/>
</dbReference>
<dbReference type="Pfam" id="PF00004">
    <property type="entry name" value="AAA"/>
    <property type="match status" value="1"/>
</dbReference>
<gene>
    <name evidence="4" type="ORF">HJB63_00870</name>
</gene>
<evidence type="ECO:0000313" key="5">
    <source>
        <dbReference type="Proteomes" id="UP000749740"/>
    </source>
</evidence>
<dbReference type="GO" id="GO:0006508">
    <property type="term" value="P:proteolysis"/>
    <property type="evidence" value="ECO:0007669"/>
    <property type="project" value="InterPro"/>
</dbReference>
<dbReference type="Gene3D" id="3.40.50.300">
    <property type="entry name" value="P-loop containing nucleotide triphosphate hydrolases"/>
    <property type="match status" value="1"/>
</dbReference>
<dbReference type="CDD" id="cd19481">
    <property type="entry name" value="RecA-like_protease"/>
    <property type="match status" value="1"/>
</dbReference>
<dbReference type="PROSITE" id="PS00674">
    <property type="entry name" value="AAA"/>
    <property type="match status" value="1"/>
</dbReference>
<dbReference type="GO" id="GO:0004176">
    <property type="term" value="F:ATP-dependent peptidase activity"/>
    <property type="evidence" value="ECO:0007669"/>
    <property type="project" value="InterPro"/>
</dbReference>
<dbReference type="AlphaFoldDB" id="A0A9Q3M6I7"/>
<comment type="caution">
    <text evidence="4">The sequence shown here is derived from an EMBL/GenBank/DDBJ whole genome shotgun (WGS) entry which is preliminary data.</text>
</comment>
<evidence type="ECO:0000313" key="4">
    <source>
        <dbReference type="EMBL" id="MBX5021147.1"/>
    </source>
</evidence>
<dbReference type="Proteomes" id="UP000749740">
    <property type="component" value="Unassembled WGS sequence"/>
</dbReference>
<dbReference type="Gene3D" id="1.20.58.760">
    <property type="entry name" value="Peptidase M41"/>
    <property type="match status" value="1"/>
</dbReference>
<dbReference type="Pfam" id="PF01434">
    <property type="entry name" value="Peptidase_M41"/>
    <property type="match status" value="1"/>
</dbReference>
<evidence type="ECO:0000259" key="3">
    <source>
        <dbReference type="SMART" id="SM00382"/>
    </source>
</evidence>
<comment type="similarity">
    <text evidence="1">Belongs to the AAA ATPase family.</text>
</comment>
<dbReference type="SMART" id="SM00382">
    <property type="entry name" value="AAA"/>
    <property type="match status" value="1"/>
</dbReference>
<dbReference type="InterPro" id="IPR003593">
    <property type="entry name" value="AAA+_ATPase"/>
</dbReference>
<evidence type="ECO:0000256" key="1">
    <source>
        <dbReference type="RuleBase" id="RU003651"/>
    </source>
</evidence>
<reference evidence="4" key="1">
    <citation type="submission" date="2020-04" db="EMBL/GenBank/DDBJ databases">
        <title>Global-level population genomics: horizontal gene transfer, symbiosis and evolution in Rhizobia.</title>
        <authorList>
            <person name="Gai Y."/>
        </authorList>
    </citation>
    <scope>NUCLEOTIDE SEQUENCE</scope>
    <source>
        <strain evidence="4">BLR57</strain>
    </source>
</reference>
<dbReference type="InterPro" id="IPR003959">
    <property type="entry name" value="ATPase_AAA_core"/>
</dbReference>
<proteinExistence type="inferred from homology"/>
<evidence type="ECO:0000256" key="2">
    <source>
        <dbReference type="SAM" id="MobiDB-lite"/>
    </source>
</evidence>
<dbReference type="GO" id="GO:0016887">
    <property type="term" value="F:ATP hydrolysis activity"/>
    <property type="evidence" value="ECO:0007669"/>
    <property type="project" value="InterPro"/>
</dbReference>
<accession>A0A9Q3M6I7</accession>
<dbReference type="GO" id="GO:0004222">
    <property type="term" value="F:metalloendopeptidase activity"/>
    <property type="evidence" value="ECO:0007669"/>
    <property type="project" value="InterPro"/>
</dbReference>